<feature type="region of interest" description="Disordered" evidence="2">
    <location>
        <begin position="27"/>
        <end position="96"/>
    </location>
</feature>
<sequence>FAARNYSYSDKGEKMASTTNSFSALLGQARETSSSASDKKKKKKKSKGKKAVSGDEDFVDTAQIRQELDSNQAVPEPEKGNHRSEKESSQAKNSSMCKEGFLDGSAPFTSESAVKHTEKAASATSTADDLGMLWRAWKLELDEVAAGRGVEYTTSKGAMLSFREILLSSSALELSIDPEKIGQNQTVLQDLLSLLESCFGSTATSACEKLVQVVWGFRHLSKSGNSKLRDYARQVVNSAIAVLKDHSTDFDLDDHSWLNHVDKVDKMLRSKSLHLSALMQKSESPDVLMERGKVSSELVHLMVEKHSLPEFCQKPLPSALRTCLNSVRDFKSVLQGMGPRKECTGSTVELQKRRSQVVSQIASLEQQILDLQSDLKGIDAQLTMKKPSQMNATDIEKQLEAIEDMSNLLQKMSMPSSDEQHASKRRLRVDGEGDSFLSAVEQSLQSLQVLQDEKIVELHSLIERLARNKKQSQQLLAMDEPPQSITLNLQRVKVDLDQKLDKLGRVSEEIRDILHCSVADMALFQELVGFTDSQALRASEIEAAARHIEMRHEQISLKMRDRYGMKEQSRSELASDANVNCTTGDVQYHVKHLEGMLEAANANVQHMDVQLAKVNSRAQTGSIGPLASTQMATSLDAPGGKVLAKDDGLEGHQTSGPGFSVQRTRLMEDKKIGYDTGTVEMKPAAKAWGKLDDCGPMVADESLPSLEDSRASGRKRI</sequence>
<reference evidence="3" key="1">
    <citation type="submission" date="2014-05" db="EMBL/GenBank/DDBJ databases">
        <title>The transcriptome of the halophilic microalga Tetraselmis sp. GSL018 isolated from the Great Salt Lake, Utah.</title>
        <authorList>
            <person name="Jinkerson R.E."/>
            <person name="D'Adamo S."/>
            <person name="Posewitz M.C."/>
        </authorList>
    </citation>
    <scope>NUCLEOTIDE SEQUENCE</scope>
    <source>
        <strain evidence="3">GSL018</strain>
    </source>
</reference>
<dbReference type="EMBL" id="GBEZ01020291">
    <property type="protein sequence ID" value="JAC66366.1"/>
    <property type="molecule type" value="Transcribed_RNA"/>
</dbReference>
<dbReference type="AlphaFoldDB" id="A0A061R765"/>
<accession>A0A061R765</accession>
<proteinExistence type="predicted"/>
<protein>
    <submittedName>
        <fullName evidence="3">Uncharacterized protein</fullName>
    </submittedName>
</protein>
<evidence type="ECO:0000256" key="2">
    <source>
        <dbReference type="SAM" id="MobiDB-lite"/>
    </source>
</evidence>
<feature type="compositionally biased region" description="Basic and acidic residues" evidence="2">
    <location>
        <begin position="76"/>
        <end position="89"/>
    </location>
</feature>
<feature type="compositionally biased region" description="Basic residues" evidence="2">
    <location>
        <begin position="39"/>
        <end position="50"/>
    </location>
</feature>
<feature type="region of interest" description="Disordered" evidence="2">
    <location>
        <begin position="696"/>
        <end position="717"/>
    </location>
</feature>
<feature type="coiled-coil region" evidence="1">
    <location>
        <begin position="354"/>
        <end position="381"/>
    </location>
</feature>
<name>A0A061R765_9CHLO</name>
<keyword evidence="1" id="KW-0175">Coiled coil</keyword>
<feature type="non-terminal residue" evidence="3">
    <location>
        <position position="1"/>
    </location>
</feature>
<evidence type="ECO:0000313" key="3">
    <source>
        <dbReference type="EMBL" id="JAC66366.1"/>
    </source>
</evidence>
<evidence type="ECO:0000256" key="1">
    <source>
        <dbReference type="SAM" id="Coils"/>
    </source>
</evidence>
<organism evidence="3">
    <name type="scientific">Tetraselmis sp. GSL018</name>
    <dbReference type="NCBI Taxonomy" id="582737"/>
    <lineage>
        <taxon>Eukaryota</taxon>
        <taxon>Viridiplantae</taxon>
        <taxon>Chlorophyta</taxon>
        <taxon>core chlorophytes</taxon>
        <taxon>Chlorodendrophyceae</taxon>
        <taxon>Chlorodendrales</taxon>
        <taxon>Chlorodendraceae</taxon>
        <taxon>Tetraselmis</taxon>
    </lineage>
</organism>
<gene>
    <name evidence="3" type="ORF">TSPGSL018_13862</name>
</gene>